<protein>
    <submittedName>
        <fullName evidence="8">LL-DIAMINOPIMELATE AMINOTRANSFERASE CHLOROPLASTIC</fullName>
    </submittedName>
</protein>
<keyword evidence="3" id="KW-0808">Transferase</keyword>
<proteinExistence type="inferred from homology"/>
<dbReference type="InterPro" id="IPR015424">
    <property type="entry name" value="PyrdxlP-dep_Trfase"/>
</dbReference>
<dbReference type="FunFam" id="3.40.640.10:FF:000099">
    <property type="entry name" value="LL-diaminopimelate aminotransferase, chloroplastic"/>
    <property type="match status" value="1"/>
</dbReference>
<feature type="chain" id="PRO_5040175508" evidence="6">
    <location>
        <begin position="27"/>
        <end position="431"/>
    </location>
</feature>
<dbReference type="InterPro" id="IPR004839">
    <property type="entry name" value="Aminotransferase_I/II_large"/>
</dbReference>
<evidence type="ECO:0000256" key="4">
    <source>
        <dbReference type="ARBA" id="ARBA00022898"/>
    </source>
</evidence>
<dbReference type="HAMAP" id="MF_01642">
    <property type="entry name" value="DapL_aminotrans_1"/>
    <property type="match status" value="1"/>
</dbReference>
<reference evidence="8" key="2">
    <citation type="journal article" date="2023" name="Int. J. Mol. Sci.">
        <title>De Novo Assembly and Annotation of 11 Diverse Shrub Willow (Salix) Genomes Reveals Novel Gene Organization in Sex-Linked Regions.</title>
        <authorList>
            <person name="Hyden B."/>
            <person name="Feng K."/>
            <person name="Yates T.B."/>
            <person name="Jawdy S."/>
            <person name="Cereghino C."/>
            <person name="Smart L.B."/>
            <person name="Muchero W."/>
        </authorList>
    </citation>
    <scope>NUCLEOTIDE SEQUENCE [LARGE SCALE GENOMIC DNA]</scope>
    <source>
        <tissue evidence="8">Shoot tip</tissue>
    </source>
</reference>
<feature type="domain" description="Aminotransferase class I/classII large" evidence="7">
    <location>
        <begin position="62"/>
        <end position="426"/>
    </location>
</feature>
<evidence type="ECO:0000256" key="5">
    <source>
        <dbReference type="ARBA" id="ARBA00061511"/>
    </source>
</evidence>
<keyword evidence="2 8" id="KW-0032">Aminotransferase</keyword>
<evidence type="ECO:0000256" key="6">
    <source>
        <dbReference type="SAM" id="SignalP"/>
    </source>
</evidence>
<dbReference type="InterPro" id="IPR015421">
    <property type="entry name" value="PyrdxlP-dep_Trfase_major"/>
</dbReference>
<dbReference type="InterPro" id="IPR019942">
    <property type="entry name" value="DapL/ALD1"/>
</dbReference>
<comment type="cofactor">
    <cofactor evidence="1">
        <name>pyridoxal 5'-phosphate</name>
        <dbReference type="ChEBI" id="CHEBI:597326"/>
    </cofactor>
</comment>
<comment type="caution">
    <text evidence="8">The sequence shown here is derived from an EMBL/GenBank/DDBJ whole genome shotgun (WGS) entry which is preliminary data.</text>
</comment>
<dbReference type="GO" id="GO:0009862">
    <property type="term" value="P:systemic acquired resistance, salicylic acid mediated signaling pathway"/>
    <property type="evidence" value="ECO:0007669"/>
    <property type="project" value="UniProtKB-ARBA"/>
</dbReference>
<dbReference type="NCBIfam" id="TIGR03542">
    <property type="entry name" value="DAPAT_plant"/>
    <property type="match status" value="1"/>
</dbReference>
<evidence type="ECO:0000256" key="2">
    <source>
        <dbReference type="ARBA" id="ARBA00022576"/>
    </source>
</evidence>
<sequence length="431" mass="47744">MFRWRRKSLLVACVLLLLKNRNNVYTTQVSRNANIAKLQAGYLFPEVARRRNAHMLKYPDAKVISLGIGDTTEPIPEVITSAMSKRAEALSTLEGYSGYGNEQGEKPLRTAIASTFYGDLGIEEDDIFVSDGAKSDISRLQMLFGANVTMAMQDPSYPAYVDSSVITGQTGQFQKDFEKYGKIEYMKCTPENGFFPDLSKVTRTDIIFFCSPNNPTGSAATREQLTRLVRFAKDNGSIIVFDSAYAMYMSDDNPRSIFEIPGAKEVALETSSFSKYAGFTGVRLGWTVVPKQLLYSDGFPVAKDFNRVICTSFNGASNICQAGGLACLSPEGLKAMSEVIEFHKENSNIIMDTFNSLGFSVYGGKNAPYVWVHFPGQSSWDVFSEILEKTHVVTTPGSGFGPAGEGFVRVRAFGHRENVLEACRRFKQLYK</sequence>
<evidence type="ECO:0000256" key="3">
    <source>
        <dbReference type="ARBA" id="ARBA00022679"/>
    </source>
</evidence>
<dbReference type="OrthoDB" id="7042322at2759"/>
<keyword evidence="6" id="KW-0732">Signal</keyword>
<dbReference type="CDD" id="cd00609">
    <property type="entry name" value="AAT_like"/>
    <property type="match status" value="1"/>
</dbReference>
<dbReference type="Pfam" id="PF00155">
    <property type="entry name" value="Aminotran_1_2"/>
    <property type="match status" value="1"/>
</dbReference>
<organism evidence="8 9">
    <name type="scientific">Salix viminalis</name>
    <name type="common">Common osier</name>
    <name type="synonym">Basket willow</name>
    <dbReference type="NCBI Taxonomy" id="40686"/>
    <lineage>
        <taxon>Eukaryota</taxon>
        <taxon>Viridiplantae</taxon>
        <taxon>Streptophyta</taxon>
        <taxon>Embryophyta</taxon>
        <taxon>Tracheophyta</taxon>
        <taxon>Spermatophyta</taxon>
        <taxon>Magnoliopsida</taxon>
        <taxon>eudicotyledons</taxon>
        <taxon>Gunneridae</taxon>
        <taxon>Pentapetalae</taxon>
        <taxon>rosids</taxon>
        <taxon>fabids</taxon>
        <taxon>Malpighiales</taxon>
        <taxon>Salicaceae</taxon>
        <taxon>Saliceae</taxon>
        <taxon>Salix</taxon>
    </lineage>
</organism>
<evidence type="ECO:0000313" key="9">
    <source>
        <dbReference type="Proteomes" id="UP001151529"/>
    </source>
</evidence>
<dbReference type="Gene3D" id="3.40.640.10">
    <property type="entry name" value="Type I PLP-dependent aspartate aminotransferase-like (Major domain)"/>
    <property type="match status" value="1"/>
</dbReference>
<dbReference type="GO" id="GO:0030170">
    <property type="term" value="F:pyridoxal phosphate binding"/>
    <property type="evidence" value="ECO:0007669"/>
    <property type="project" value="InterPro"/>
</dbReference>
<evidence type="ECO:0000313" key="8">
    <source>
        <dbReference type="EMBL" id="KAJ6671069.1"/>
    </source>
</evidence>
<dbReference type="InterPro" id="IPR015422">
    <property type="entry name" value="PyrdxlP-dep_Trfase_small"/>
</dbReference>
<keyword evidence="9" id="KW-1185">Reference proteome</keyword>
<name>A0A9Q0NK03_SALVM</name>
<evidence type="ECO:0000259" key="7">
    <source>
        <dbReference type="Pfam" id="PF00155"/>
    </source>
</evidence>
<gene>
    <name evidence="8" type="ORF">OIU85_014890</name>
</gene>
<keyword evidence="4" id="KW-0663">Pyridoxal phosphate</keyword>
<dbReference type="Gene3D" id="3.90.1150.10">
    <property type="entry name" value="Aspartate Aminotransferase, domain 1"/>
    <property type="match status" value="1"/>
</dbReference>
<evidence type="ECO:0000256" key="1">
    <source>
        <dbReference type="ARBA" id="ARBA00001933"/>
    </source>
</evidence>
<dbReference type="AlphaFoldDB" id="A0A9Q0NK03"/>
<reference evidence="8" key="1">
    <citation type="submission" date="2022-11" db="EMBL/GenBank/DDBJ databases">
        <authorList>
            <person name="Hyden B.L."/>
            <person name="Feng K."/>
            <person name="Yates T."/>
            <person name="Jawdy S."/>
            <person name="Smart L.B."/>
            <person name="Muchero W."/>
        </authorList>
    </citation>
    <scope>NUCLEOTIDE SEQUENCE</scope>
    <source>
        <tissue evidence="8">Shoot tip</tissue>
    </source>
</reference>
<dbReference type="SUPFAM" id="SSF53383">
    <property type="entry name" value="PLP-dependent transferases"/>
    <property type="match status" value="1"/>
</dbReference>
<dbReference type="Proteomes" id="UP001151529">
    <property type="component" value="Chromosome 9"/>
</dbReference>
<comment type="similarity">
    <text evidence="5">Belongs to the class-I pyridoxal-phosphate-dependent aminotransferase family. LL-diaminopimelate aminotransferase subfamily.</text>
</comment>
<dbReference type="PANTHER" id="PTHR43144">
    <property type="entry name" value="AMINOTRANSFERASE"/>
    <property type="match status" value="1"/>
</dbReference>
<feature type="signal peptide" evidence="6">
    <location>
        <begin position="1"/>
        <end position="26"/>
    </location>
</feature>
<accession>A0A9Q0NK03</accession>
<dbReference type="GO" id="GO:0008483">
    <property type="term" value="F:transaminase activity"/>
    <property type="evidence" value="ECO:0007669"/>
    <property type="project" value="UniProtKB-KW"/>
</dbReference>
<dbReference type="EMBL" id="JAPFFL010000019">
    <property type="protein sequence ID" value="KAJ6671069.1"/>
    <property type="molecule type" value="Genomic_DNA"/>
</dbReference>